<dbReference type="SMART" id="SM00454">
    <property type="entry name" value="SAM"/>
    <property type="match status" value="1"/>
</dbReference>
<dbReference type="InterPro" id="IPR037974">
    <property type="entry name" value="BICC1_SAM_dom"/>
</dbReference>
<dbReference type="InterPro" id="IPR013761">
    <property type="entry name" value="SAM/pointed_sf"/>
</dbReference>
<dbReference type="PROSITE" id="PS50105">
    <property type="entry name" value="SAM_DOMAIN"/>
    <property type="match status" value="1"/>
</dbReference>
<evidence type="ECO:0000256" key="2">
    <source>
        <dbReference type="ARBA" id="ARBA00022737"/>
    </source>
</evidence>
<evidence type="ECO:0000256" key="4">
    <source>
        <dbReference type="SAM" id="MobiDB-lite"/>
    </source>
</evidence>
<accession>A0ABS2XQD8</accession>
<dbReference type="PROSITE" id="PS50084">
    <property type="entry name" value="KH_TYPE_1"/>
    <property type="match status" value="2"/>
</dbReference>
<dbReference type="Gene3D" id="3.30.310.270">
    <property type="match status" value="2"/>
</dbReference>
<feature type="compositionally biased region" description="Low complexity" evidence="4">
    <location>
        <begin position="583"/>
        <end position="596"/>
    </location>
</feature>
<comment type="caution">
    <text evidence="6">The sequence shown here is derived from an EMBL/GenBank/DDBJ whole genome shotgun (WGS) entry which is preliminary data.</text>
</comment>
<dbReference type="SUPFAM" id="SSF54791">
    <property type="entry name" value="Eukaryotic type KH-domain (KH-domain type I)"/>
    <property type="match status" value="2"/>
</dbReference>
<feature type="domain" description="SAM" evidence="5">
    <location>
        <begin position="638"/>
        <end position="701"/>
    </location>
</feature>
<feature type="region of interest" description="Disordered" evidence="4">
    <location>
        <begin position="567"/>
        <end position="596"/>
    </location>
</feature>
<dbReference type="InterPro" id="IPR054727">
    <property type="entry name" value="BICC1_KH"/>
</dbReference>
<name>A0ABS2XQD8_POLSP</name>
<dbReference type="InterPro" id="IPR036612">
    <property type="entry name" value="KH_dom_type_1_sf"/>
</dbReference>
<dbReference type="Proteomes" id="UP001166093">
    <property type="component" value="Unassembled WGS sequence"/>
</dbReference>
<dbReference type="PANTHER" id="PTHR10627:SF59">
    <property type="entry name" value="BICAUDAL C HOMOLOG 2"/>
    <property type="match status" value="1"/>
</dbReference>
<dbReference type="PANTHER" id="PTHR10627">
    <property type="entry name" value="SCP160"/>
    <property type="match status" value="1"/>
</dbReference>
<feature type="region of interest" description="Disordered" evidence="4">
    <location>
        <begin position="355"/>
        <end position="442"/>
    </location>
</feature>
<feature type="compositionally biased region" description="Polar residues" evidence="4">
    <location>
        <begin position="393"/>
        <end position="405"/>
    </location>
</feature>
<keyword evidence="7" id="KW-1185">Reference proteome</keyword>
<dbReference type="Pfam" id="PF00536">
    <property type="entry name" value="SAM_1"/>
    <property type="match status" value="1"/>
</dbReference>
<dbReference type="InterPro" id="IPR004087">
    <property type="entry name" value="KH_dom"/>
</dbReference>
<evidence type="ECO:0000259" key="5">
    <source>
        <dbReference type="PROSITE" id="PS50105"/>
    </source>
</evidence>
<feature type="non-terminal residue" evidence="6">
    <location>
        <position position="706"/>
    </location>
</feature>
<dbReference type="CDD" id="cd22421">
    <property type="entry name" value="KH-I_BICC1_rpt2"/>
    <property type="match status" value="1"/>
</dbReference>
<proteinExistence type="inferred from homology"/>
<comment type="similarity">
    <text evidence="1">Belongs to the BicC family.</text>
</comment>
<dbReference type="InterPro" id="IPR004088">
    <property type="entry name" value="KH_dom_type_1"/>
</dbReference>
<keyword evidence="2" id="KW-0677">Repeat</keyword>
<dbReference type="InterPro" id="IPR001660">
    <property type="entry name" value="SAM"/>
</dbReference>
<evidence type="ECO:0000256" key="3">
    <source>
        <dbReference type="PROSITE-ProRule" id="PRU00117"/>
    </source>
</evidence>
<dbReference type="SUPFAM" id="SSF47769">
    <property type="entry name" value="SAM/Pointed domain"/>
    <property type="match status" value="1"/>
</dbReference>
<keyword evidence="3" id="KW-0694">RNA-binding</keyword>
<sequence>NKVTLKMDVAHTEHSHVIGKGGGNIKKVMEETGCHIHFPDSNRNNVHLEKSNQVSIAGSLSGVESARRRIRDLQPLVLSFDLPMRMVSQTVPDVNSHVINHISQAFNISVSFRQQPKLYSTTCLVRGLQGNCVSIQKATAVLMELLLGADSSVRVSTQIDLTSQQHVFLMGQNGANFINIMHMTQTQIVFPDLNCPQNRATLLIQGTADTVCLAKQQLQDCLPLCLMFDLKEDAEVEPHKLSQMMQNLGVFISIKPKVKQAAKSVVVKSLERNTVNLYEARRLLLGLETSEVAMAIKPACDIPLTNGLTNYWLNLITQQLNLTDSAGSKICFPLPGPVPLFGAVVNAVLQAKTKPTPPPGLTLQHQADRKAQKSDGKKLTEMNKNMVIEAEDLQSTPTADRQSADTVPESEEIQGTRAGTSRSSSQSDCSKEPWQEGSTAASRQNNALQNLKELLLKCDLRSDYSEKSSSLRKDIIELQVTGLDAIKNEDYDYEKKKLLATRAMLKKPVETEVRTPTDTWSGLGFSKSMPAEAVKELRCVNRRSYKSYLGNNLQEWSLQESLSKESLTSGSDSENWRERKDSASSSPPLSSSSASSFPVFASSSLRSRAESFLSSSNYFDSISSLTCSSNCCSSPTHKQTADLPELFSQLGLCKYIDIFQQQEIDFQTFLTLTDEDLKEVGISTFGARRKMLLAISDFSKSKKKLL</sequence>
<dbReference type="Pfam" id="PF22985">
    <property type="entry name" value="KH_BICC1"/>
    <property type="match status" value="2"/>
</dbReference>
<gene>
    <name evidence="6" type="primary">Bicc1</name>
    <name evidence="6" type="ORF">GTO93_0001958</name>
</gene>
<dbReference type="Pfam" id="PF00013">
    <property type="entry name" value="KH_1"/>
    <property type="match status" value="2"/>
</dbReference>
<evidence type="ECO:0000313" key="6">
    <source>
        <dbReference type="EMBL" id="MBN3276201.1"/>
    </source>
</evidence>
<dbReference type="CDD" id="cd09520">
    <property type="entry name" value="SAM_BICC1"/>
    <property type="match status" value="1"/>
</dbReference>
<reference evidence="6" key="1">
    <citation type="journal article" date="2021" name="Cell">
        <title>Tracing the genetic footprints of vertebrate landing in non-teleost ray-finned fishes.</title>
        <authorList>
            <person name="Bi X."/>
            <person name="Wang K."/>
            <person name="Yang L."/>
            <person name="Pan H."/>
            <person name="Jiang H."/>
            <person name="Wei Q."/>
            <person name="Fang M."/>
            <person name="Yu H."/>
            <person name="Zhu C."/>
            <person name="Cai Y."/>
            <person name="He Y."/>
            <person name="Gan X."/>
            <person name="Zeng H."/>
            <person name="Yu D."/>
            <person name="Zhu Y."/>
            <person name="Jiang H."/>
            <person name="Qiu Q."/>
            <person name="Yang H."/>
            <person name="Zhang Y.E."/>
            <person name="Wang W."/>
            <person name="Zhu M."/>
            <person name="He S."/>
            <person name="Zhang G."/>
        </authorList>
    </citation>
    <scope>NUCLEOTIDE SEQUENCE</scope>
    <source>
        <strain evidence="6">Pddl_001</strain>
    </source>
</reference>
<dbReference type="Gene3D" id="1.10.150.50">
    <property type="entry name" value="Transcription Factor, Ets-1"/>
    <property type="match status" value="1"/>
</dbReference>
<feature type="compositionally biased region" description="Polar residues" evidence="4">
    <location>
        <begin position="417"/>
        <end position="428"/>
    </location>
</feature>
<protein>
    <submittedName>
        <fullName evidence="6">BICC1 protein</fullName>
    </submittedName>
</protein>
<organism evidence="6 7">
    <name type="scientific">Polyodon spathula</name>
    <name type="common">North American paddlefish</name>
    <name type="synonym">Squalus spathula</name>
    <dbReference type="NCBI Taxonomy" id="7913"/>
    <lineage>
        <taxon>Eukaryota</taxon>
        <taxon>Metazoa</taxon>
        <taxon>Chordata</taxon>
        <taxon>Craniata</taxon>
        <taxon>Vertebrata</taxon>
        <taxon>Euteleostomi</taxon>
        <taxon>Actinopterygii</taxon>
        <taxon>Chondrostei</taxon>
        <taxon>Acipenseriformes</taxon>
        <taxon>Polyodontidae</taxon>
        <taxon>Polyodon</taxon>
    </lineage>
</organism>
<feature type="compositionally biased region" description="Basic and acidic residues" evidence="4">
    <location>
        <begin position="366"/>
        <end position="381"/>
    </location>
</feature>
<dbReference type="InterPro" id="IPR047554">
    <property type="entry name" value="BICC1_KH-I_rpt2"/>
</dbReference>
<evidence type="ECO:0000313" key="7">
    <source>
        <dbReference type="Proteomes" id="UP001166093"/>
    </source>
</evidence>
<evidence type="ECO:0000256" key="1">
    <source>
        <dbReference type="ARBA" id="ARBA00007662"/>
    </source>
</evidence>
<dbReference type="EMBL" id="JAAWVQ010057622">
    <property type="protein sequence ID" value="MBN3276201.1"/>
    <property type="molecule type" value="Genomic_DNA"/>
</dbReference>
<dbReference type="SMART" id="SM00322">
    <property type="entry name" value="KH"/>
    <property type="match status" value="2"/>
</dbReference>
<feature type="non-terminal residue" evidence="6">
    <location>
        <position position="1"/>
    </location>
</feature>